<feature type="transmembrane region" description="Helical" evidence="6">
    <location>
        <begin position="262"/>
        <end position="286"/>
    </location>
</feature>
<feature type="transmembrane region" description="Helical" evidence="6">
    <location>
        <begin position="446"/>
        <end position="466"/>
    </location>
</feature>
<feature type="transmembrane region" description="Helical" evidence="6">
    <location>
        <begin position="365"/>
        <end position="384"/>
    </location>
</feature>
<feature type="transmembrane region" description="Helical" evidence="6">
    <location>
        <begin position="340"/>
        <end position="359"/>
    </location>
</feature>
<dbReference type="KEGG" id="mgin:FRZ54_19040"/>
<feature type="transmembrane region" description="Helical" evidence="6">
    <location>
        <begin position="421"/>
        <end position="439"/>
    </location>
</feature>
<dbReference type="InterPro" id="IPR052159">
    <property type="entry name" value="Competence_DNA_uptake"/>
</dbReference>
<evidence type="ECO:0000313" key="9">
    <source>
        <dbReference type="EMBL" id="QEC64577.1"/>
    </source>
</evidence>
<reference evidence="9 10" key="1">
    <citation type="journal article" date="2017" name="Curr. Microbiol.">
        <title>Mucilaginibacter ginsenosidivorans sp. nov., Isolated from Soil of Ginseng Field.</title>
        <authorList>
            <person name="Kim M.M."/>
            <person name="Siddiqi M.Z."/>
            <person name="Im W.T."/>
        </authorList>
    </citation>
    <scope>NUCLEOTIDE SEQUENCE [LARGE SCALE GENOMIC DNA]</scope>
    <source>
        <strain evidence="9 10">Gsoil 3017</strain>
    </source>
</reference>
<dbReference type="GO" id="GO:0005886">
    <property type="term" value="C:plasma membrane"/>
    <property type="evidence" value="ECO:0007669"/>
    <property type="project" value="UniProtKB-SubCell"/>
</dbReference>
<evidence type="ECO:0000259" key="8">
    <source>
        <dbReference type="Pfam" id="PF13567"/>
    </source>
</evidence>
<dbReference type="Pfam" id="PF13567">
    <property type="entry name" value="DUF4131"/>
    <property type="match status" value="1"/>
</dbReference>
<keyword evidence="4 6" id="KW-1133">Transmembrane helix</keyword>
<proteinExistence type="predicted"/>
<dbReference type="EMBL" id="CP042436">
    <property type="protein sequence ID" value="QEC64577.1"/>
    <property type="molecule type" value="Genomic_DNA"/>
</dbReference>
<feature type="transmembrane region" description="Helical" evidence="6">
    <location>
        <begin position="396"/>
        <end position="415"/>
    </location>
</feature>
<gene>
    <name evidence="9" type="ORF">FRZ54_19040</name>
</gene>
<dbReference type="Proteomes" id="UP000321479">
    <property type="component" value="Chromosome"/>
</dbReference>
<organism evidence="9 10">
    <name type="scientific">Mucilaginibacter ginsenosidivorans</name>
    <dbReference type="NCBI Taxonomy" id="398053"/>
    <lineage>
        <taxon>Bacteria</taxon>
        <taxon>Pseudomonadati</taxon>
        <taxon>Bacteroidota</taxon>
        <taxon>Sphingobacteriia</taxon>
        <taxon>Sphingobacteriales</taxon>
        <taxon>Sphingobacteriaceae</taxon>
        <taxon>Mucilaginibacter</taxon>
    </lineage>
</organism>
<comment type="subcellular location">
    <subcellularLocation>
        <location evidence="1">Cell membrane</location>
        <topology evidence="1">Multi-pass membrane protein</topology>
    </subcellularLocation>
</comment>
<keyword evidence="10" id="KW-1185">Reference proteome</keyword>
<sequence>MIAAHKGEIPFVVFLIPFIAGIACGLNFCPNAAILLPVIAFTIASLLFICLNFLYRPLNIYKRRWIGGSLLHIILFFAGWICFSNYNELNKTDHFSKKQADRLIVKISNEPKANNGTVRFTAIVHKIVIGGKQFAVSGNLLISIKDSLAGNLYYGDELIIPAAYRVVGPPLNPAEFNYKKYLSNENIHYQEYLFPGQYCLLRRNTGNPLIAFSLRQRQYLVEKFRANMHDPGAIAVASTLILGYKADLSNDVLQAYSKTGTIHVLSVSGAHVALLFIMLEFLFGFLNRFKYGRTIKASLIILIIWYYAMITGFSPAVCRAAVMISMVIIGKTYSRNISTLNILAASAFFLLLYDPLFIVDVGFQLSYLAVSGLVIFQPIVYKWFDFKHKWADKLWGLCSVSIAAQVITFPLSAFYFHQFPVYFLVSNLFIIIPVAVIMYTGFAYMILGAVPFLGGTLGFVLEKSILVMNKGLTLIEHAPFATVNRIWITPLEYGLLYVIIIALFYYMYDRKVWLLKLTLISMLMLSVSISLKRLNNLSTDEITFLALRKHTGIVFKKGNTAVILTDLADTDKVYRYSVQRYLDSCQVDARKILRPGSDTVTKYLVKNGNYIQFDDKTILICNKQLQYSKPPEDLAIDYLYLMYDPPTDIVSLKDLHYKILVIDGSNSNSLITRLQNEAAALHVNYIMPGRNKSVTFVSN</sequence>
<dbReference type="PANTHER" id="PTHR30619">
    <property type="entry name" value="DNA INTERNALIZATION/COMPETENCE PROTEIN COMEC/REC2"/>
    <property type="match status" value="1"/>
</dbReference>
<evidence type="ECO:0000259" key="7">
    <source>
        <dbReference type="Pfam" id="PF03772"/>
    </source>
</evidence>
<evidence type="ECO:0000313" key="10">
    <source>
        <dbReference type="Proteomes" id="UP000321479"/>
    </source>
</evidence>
<dbReference type="NCBIfam" id="TIGR00360">
    <property type="entry name" value="ComEC_N-term"/>
    <property type="match status" value="1"/>
</dbReference>
<protein>
    <submittedName>
        <fullName evidence="9">ComEC family competence protein</fullName>
    </submittedName>
</protein>
<evidence type="ECO:0000256" key="1">
    <source>
        <dbReference type="ARBA" id="ARBA00004651"/>
    </source>
</evidence>
<dbReference type="OrthoDB" id="9761531at2"/>
<evidence type="ECO:0000256" key="5">
    <source>
        <dbReference type="ARBA" id="ARBA00023136"/>
    </source>
</evidence>
<dbReference type="InterPro" id="IPR025405">
    <property type="entry name" value="DUF4131"/>
</dbReference>
<keyword evidence="5 6" id="KW-0472">Membrane</keyword>
<evidence type="ECO:0000256" key="2">
    <source>
        <dbReference type="ARBA" id="ARBA00022475"/>
    </source>
</evidence>
<feature type="domain" description="ComEC/Rec2-related protein" evidence="7">
    <location>
        <begin position="240"/>
        <end position="507"/>
    </location>
</feature>
<dbReference type="PROSITE" id="PS51257">
    <property type="entry name" value="PROKAR_LIPOPROTEIN"/>
    <property type="match status" value="1"/>
</dbReference>
<dbReference type="Pfam" id="PF03772">
    <property type="entry name" value="Competence"/>
    <property type="match status" value="1"/>
</dbReference>
<evidence type="ECO:0000256" key="6">
    <source>
        <dbReference type="SAM" id="Phobius"/>
    </source>
</evidence>
<feature type="transmembrane region" description="Helical" evidence="6">
    <location>
        <begin position="513"/>
        <end position="531"/>
    </location>
</feature>
<name>A0A5B8UZD4_9SPHI</name>
<feature type="transmembrane region" description="Helical" evidence="6">
    <location>
        <begin position="9"/>
        <end position="28"/>
    </location>
</feature>
<keyword evidence="2" id="KW-1003">Cell membrane</keyword>
<accession>A0A5B8UZD4</accession>
<feature type="transmembrane region" description="Helical" evidence="6">
    <location>
        <begin position="486"/>
        <end position="506"/>
    </location>
</feature>
<dbReference type="RefSeq" id="WP_147033411.1">
    <property type="nucleotide sequence ID" value="NZ_CP042436.1"/>
</dbReference>
<keyword evidence="3 6" id="KW-0812">Transmembrane</keyword>
<dbReference type="PANTHER" id="PTHR30619:SF1">
    <property type="entry name" value="RECOMBINATION PROTEIN 2"/>
    <property type="match status" value="1"/>
</dbReference>
<evidence type="ECO:0000256" key="4">
    <source>
        <dbReference type="ARBA" id="ARBA00022989"/>
    </source>
</evidence>
<feature type="transmembrane region" description="Helical" evidence="6">
    <location>
        <begin position="34"/>
        <end position="54"/>
    </location>
</feature>
<dbReference type="InterPro" id="IPR004477">
    <property type="entry name" value="ComEC_N"/>
</dbReference>
<feature type="transmembrane region" description="Helical" evidence="6">
    <location>
        <begin position="66"/>
        <end position="86"/>
    </location>
</feature>
<evidence type="ECO:0000256" key="3">
    <source>
        <dbReference type="ARBA" id="ARBA00022692"/>
    </source>
</evidence>
<dbReference type="AlphaFoldDB" id="A0A5B8UZD4"/>
<feature type="domain" description="DUF4131" evidence="8">
    <location>
        <begin position="36"/>
        <end position="192"/>
    </location>
</feature>